<protein>
    <submittedName>
        <fullName evidence="1">Uncharacterized protein</fullName>
    </submittedName>
</protein>
<dbReference type="Proteomes" id="UP000029267">
    <property type="component" value="Unassembled WGS sequence"/>
</dbReference>
<comment type="caution">
    <text evidence="1">The sequence shown here is derived from an EMBL/GenBank/DDBJ whole genome shotgun (WGS) entry which is preliminary data.</text>
</comment>
<reference evidence="1 2" key="1">
    <citation type="journal article" date="2014" name="Genome Announc.">
        <title>Draft Genome Sequence of Geobacillus icigianus Strain G1w1T Isolated from Hot Springs in the Valley of Geysers, Kamchatka (Russian Federation).</title>
        <authorList>
            <person name="Bryanskaya A.V."/>
            <person name="Rozanov A.S."/>
            <person name="Logacheva M.D."/>
            <person name="Kotenko A.V."/>
            <person name="Peltek S.E."/>
        </authorList>
    </citation>
    <scope>NUCLEOTIDE SEQUENCE [LARGE SCALE GENOMIC DNA]</scope>
    <source>
        <strain evidence="1 2">G1w1</strain>
    </source>
</reference>
<organism evidence="1 2">
    <name type="scientific">Geobacillus icigianus</name>
    <dbReference type="NCBI Taxonomy" id="1430331"/>
    <lineage>
        <taxon>Bacteria</taxon>
        <taxon>Bacillati</taxon>
        <taxon>Bacillota</taxon>
        <taxon>Bacilli</taxon>
        <taxon>Bacillales</taxon>
        <taxon>Anoxybacillaceae</taxon>
        <taxon>Geobacillus</taxon>
    </lineage>
</organism>
<evidence type="ECO:0000313" key="2">
    <source>
        <dbReference type="Proteomes" id="UP000029267"/>
    </source>
</evidence>
<gene>
    <name evidence="1" type="ORF">EP10_003438</name>
</gene>
<proteinExistence type="predicted"/>
<name>A0ABU6BMT1_9BACL</name>
<dbReference type="RefSeq" id="WP_268746103.1">
    <property type="nucleotide sequence ID" value="NZ_JPYA02000006.1"/>
</dbReference>
<dbReference type="EMBL" id="JPYA02000006">
    <property type="protein sequence ID" value="MEB3752523.1"/>
    <property type="molecule type" value="Genomic_DNA"/>
</dbReference>
<accession>A0ABU6BMT1</accession>
<keyword evidence="2" id="KW-1185">Reference proteome</keyword>
<evidence type="ECO:0000313" key="1">
    <source>
        <dbReference type="EMBL" id="MEB3752523.1"/>
    </source>
</evidence>
<sequence>MNMECPRCGCENAQYEVVEVVEGKGYVWEAVCEECGWEDTKYEF</sequence>